<evidence type="ECO:0000313" key="2">
    <source>
        <dbReference type="EMBL" id="SFS65303.1"/>
    </source>
</evidence>
<evidence type="ECO:0000313" key="3">
    <source>
        <dbReference type="Proteomes" id="UP000199199"/>
    </source>
</evidence>
<gene>
    <name evidence="2" type="ORF">SAMN04488556_1866</name>
</gene>
<organism evidence="2 3">
    <name type="scientific">Halostagnicola kamekurae</name>
    <dbReference type="NCBI Taxonomy" id="619731"/>
    <lineage>
        <taxon>Archaea</taxon>
        <taxon>Methanobacteriati</taxon>
        <taxon>Methanobacteriota</taxon>
        <taxon>Stenosarchaea group</taxon>
        <taxon>Halobacteria</taxon>
        <taxon>Halobacteriales</taxon>
        <taxon>Natrialbaceae</taxon>
        <taxon>Halostagnicola</taxon>
    </lineage>
</organism>
<keyword evidence="3" id="KW-1185">Reference proteome</keyword>
<proteinExistence type="predicted"/>
<reference evidence="3" key="1">
    <citation type="submission" date="2016-10" db="EMBL/GenBank/DDBJ databases">
        <authorList>
            <person name="Varghese N."/>
            <person name="Submissions S."/>
        </authorList>
    </citation>
    <scope>NUCLEOTIDE SEQUENCE [LARGE SCALE GENOMIC DNA]</scope>
    <source>
        <strain evidence="3">DSM 22427</strain>
    </source>
</reference>
<feature type="region of interest" description="Disordered" evidence="1">
    <location>
        <begin position="23"/>
        <end position="59"/>
    </location>
</feature>
<name>A0A1I6RKJ8_9EURY</name>
<sequence>MRRRKILNAGTAALGVALAGHMGVSQSKSSDENKELHSGPNQDPRDGNPDLDPTVPTTVQNGSFECGLDSWMIGKDLPEEPGDSSDKIDHSVKTVTRKASDGCASVEFYLDGSADDGTIWVAQTVDLSDADSVLFDVYNEQKSFNILTQVAFYAGSKESDELVETDFDRSNDVEAHSGWKTFRYDVSDIDGAATVAVGMNIVWETGVKHMYDNIRLQTSE</sequence>
<dbReference type="Proteomes" id="UP000199199">
    <property type="component" value="Unassembled WGS sequence"/>
</dbReference>
<dbReference type="Gene3D" id="2.60.120.260">
    <property type="entry name" value="Galactose-binding domain-like"/>
    <property type="match status" value="1"/>
</dbReference>
<dbReference type="EMBL" id="FOZS01000002">
    <property type="protein sequence ID" value="SFS65303.1"/>
    <property type="molecule type" value="Genomic_DNA"/>
</dbReference>
<dbReference type="AlphaFoldDB" id="A0A1I6RKJ8"/>
<evidence type="ECO:0000256" key="1">
    <source>
        <dbReference type="SAM" id="MobiDB-lite"/>
    </source>
</evidence>
<feature type="compositionally biased region" description="Basic and acidic residues" evidence="1">
    <location>
        <begin position="29"/>
        <end position="48"/>
    </location>
</feature>
<protein>
    <submittedName>
        <fullName evidence="2">Uncharacterized protein</fullName>
    </submittedName>
</protein>
<accession>A0A1I6RKJ8</accession>